<dbReference type="Pfam" id="PF14880">
    <property type="entry name" value="COX14"/>
    <property type="match status" value="1"/>
</dbReference>
<dbReference type="EMBL" id="JAQQPM010000009">
    <property type="protein sequence ID" value="KAK2075230.1"/>
    <property type="molecule type" value="Genomic_DNA"/>
</dbReference>
<accession>A0AAD9IE87</accession>
<evidence type="ECO:0000256" key="3">
    <source>
        <dbReference type="ARBA" id="ARBA00022989"/>
    </source>
</evidence>
<evidence type="ECO:0000256" key="1">
    <source>
        <dbReference type="ARBA" id="ARBA00004167"/>
    </source>
</evidence>
<feature type="compositionally biased region" description="Polar residues" evidence="5">
    <location>
        <begin position="270"/>
        <end position="279"/>
    </location>
</feature>
<evidence type="ECO:0000256" key="2">
    <source>
        <dbReference type="ARBA" id="ARBA00022692"/>
    </source>
</evidence>
<name>A0AAD9IE87_9PEZI</name>
<feature type="compositionally biased region" description="Pro residues" evidence="5">
    <location>
        <begin position="228"/>
        <end position="239"/>
    </location>
</feature>
<keyword evidence="4 6" id="KW-0472">Membrane</keyword>
<reference evidence="7" key="1">
    <citation type="journal article" date="2023" name="Mol. Plant Microbe Interact.">
        <title>Elucidating the Obligate Nature and Biological Capacity of an Invasive Fungal Corn Pathogen.</title>
        <authorList>
            <person name="MacCready J.S."/>
            <person name="Roggenkamp E.M."/>
            <person name="Gdanetz K."/>
            <person name="Chilvers M.I."/>
        </authorList>
    </citation>
    <scope>NUCLEOTIDE SEQUENCE</scope>
    <source>
        <strain evidence="7">PM02</strain>
    </source>
</reference>
<evidence type="ECO:0000256" key="5">
    <source>
        <dbReference type="SAM" id="MobiDB-lite"/>
    </source>
</evidence>
<sequence>MAIVTAPRSASDATRFTPTTPHADSKSSSAAGGLRPARSAAAASPSAPGRSGPFRRAAGRDAPAAAPPGGAHHSGRPGGGGGGGETPEQRVARLRAAHLRAQNASVSRFDKIVAGGRRVFDSAHHVTVVGLLGFTALAALVTGYTAFDMMMYNRQRKAEFLAAQRKMQADSLEAARLAYMTGKATEEQVLLVEEANEREERAATRIFKLPALLGAPTPLDDKPAVEQQPPPPPPPPPPKVSDVATWPGAADAGTRPEQKPGGIFAWFSTRPRQAEQTTDAAGDTRPRSSGQVDETSGIPGSSGLAQAAGEKQQQAYVRTKAREAFEQEKQNQRTGGPLDRVGLDDGDQSQTSKKKKGWLW</sequence>
<feature type="region of interest" description="Disordered" evidence="5">
    <location>
        <begin position="217"/>
        <end position="360"/>
    </location>
</feature>
<feature type="compositionally biased region" description="Gly residues" evidence="5">
    <location>
        <begin position="76"/>
        <end position="85"/>
    </location>
</feature>
<comment type="caution">
    <text evidence="7">The sequence shown here is derived from an EMBL/GenBank/DDBJ whole genome shotgun (WGS) entry which is preliminary data.</text>
</comment>
<comment type="subcellular location">
    <subcellularLocation>
        <location evidence="1">Membrane</location>
        <topology evidence="1">Single-pass membrane protein</topology>
    </subcellularLocation>
</comment>
<gene>
    <name evidence="7" type="ORF">P8C59_009375</name>
</gene>
<protein>
    <submittedName>
        <fullName evidence="7">Uncharacterized protein</fullName>
    </submittedName>
</protein>
<feature type="compositionally biased region" description="Low complexity" evidence="5">
    <location>
        <begin position="27"/>
        <end position="71"/>
    </location>
</feature>
<keyword evidence="8" id="KW-1185">Reference proteome</keyword>
<feature type="compositionally biased region" description="Basic and acidic residues" evidence="5">
    <location>
        <begin position="320"/>
        <end position="331"/>
    </location>
</feature>
<dbReference type="AlphaFoldDB" id="A0AAD9IE87"/>
<evidence type="ECO:0000256" key="6">
    <source>
        <dbReference type="SAM" id="Phobius"/>
    </source>
</evidence>
<organism evidence="7 8">
    <name type="scientific">Phyllachora maydis</name>
    <dbReference type="NCBI Taxonomy" id="1825666"/>
    <lineage>
        <taxon>Eukaryota</taxon>
        <taxon>Fungi</taxon>
        <taxon>Dikarya</taxon>
        <taxon>Ascomycota</taxon>
        <taxon>Pezizomycotina</taxon>
        <taxon>Sordariomycetes</taxon>
        <taxon>Sordariomycetidae</taxon>
        <taxon>Phyllachorales</taxon>
        <taxon>Phyllachoraceae</taxon>
        <taxon>Phyllachora</taxon>
    </lineage>
</organism>
<dbReference type="Proteomes" id="UP001217918">
    <property type="component" value="Unassembled WGS sequence"/>
</dbReference>
<feature type="transmembrane region" description="Helical" evidence="6">
    <location>
        <begin position="126"/>
        <end position="147"/>
    </location>
</feature>
<dbReference type="GO" id="GO:0016020">
    <property type="term" value="C:membrane"/>
    <property type="evidence" value="ECO:0007669"/>
    <property type="project" value="UniProtKB-SubCell"/>
</dbReference>
<evidence type="ECO:0000313" key="7">
    <source>
        <dbReference type="EMBL" id="KAK2075230.1"/>
    </source>
</evidence>
<keyword evidence="2 6" id="KW-0812">Transmembrane</keyword>
<feature type="compositionally biased region" description="Polar residues" evidence="5">
    <location>
        <begin position="11"/>
        <end position="22"/>
    </location>
</feature>
<proteinExistence type="predicted"/>
<keyword evidence="3 6" id="KW-1133">Transmembrane helix</keyword>
<feature type="region of interest" description="Disordered" evidence="5">
    <location>
        <begin position="1"/>
        <end position="87"/>
    </location>
</feature>
<dbReference type="InterPro" id="IPR029208">
    <property type="entry name" value="COX14"/>
</dbReference>
<evidence type="ECO:0000256" key="4">
    <source>
        <dbReference type="ARBA" id="ARBA00023136"/>
    </source>
</evidence>
<evidence type="ECO:0000313" key="8">
    <source>
        <dbReference type="Proteomes" id="UP001217918"/>
    </source>
</evidence>